<proteinExistence type="predicted"/>
<dbReference type="Proteomes" id="UP001150925">
    <property type="component" value="Unassembled WGS sequence"/>
</dbReference>
<feature type="region of interest" description="Disordered" evidence="1">
    <location>
        <begin position="1"/>
        <end position="24"/>
    </location>
</feature>
<feature type="region of interest" description="Disordered" evidence="1">
    <location>
        <begin position="160"/>
        <end position="205"/>
    </location>
</feature>
<keyword evidence="3" id="KW-1185">Reference proteome</keyword>
<accession>A0A9W8E5Y7</accession>
<dbReference type="OrthoDB" id="10373288at2759"/>
<evidence type="ECO:0000256" key="1">
    <source>
        <dbReference type="SAM" id="MobiDB-lite"/>
    </source>
</evidence>
<comment type="caution">
    <text evidence="2">The sequence shown here is derived from an EMBL/GenBank/DDBJ whole genome shotgun (WGS) entry which is preliminary data.</text>
</comment>
<organism evidence="2 3">
    <name type="scientific">Dispira parvispora</name>
    <dbReference type="NCBI Taxonomy" id="1520584"/>
    <lineage>
        <taxon>Eukaryota</taxon>
        <taxon>Fungi</taxon>
        <taxon>Fungi incertae sedis</taxon>
        <taxon>Zoopagomycota</taxon>
        <taxon>Kickxellomycotina</taxon>
        <taxon>Dimargaritomycetes</taxon>
        <taxon>Dimargaritales</taxon>
        <taxon>Dimargaritaceae</taxon>
        <taxon>Dispira</taxon>
    </lineage>
</organism>
<sequence length="220" mass="23657">MRAETSPHPTGTAPDGHPPYSGQSVAWATSSQYSLPSSFDSAYFSDSSIEEPGSPLSQSFIRNCEQYLVDSGDLPSLPPTQLTAVSTDASGNTVKTPTQKGKRPQFLMSNKSSVGKRRILRLRSRTPRNPTPSYTADPVSGVATSPSGVWDFLLRPLRQARKTNRDDTSNAARGSTISGETPSTANVPTAPCAPKPPRESTPLLQSMTHWFARPSTKIPV</sequence>
<evidence type="ECO:0000313" key="2">
    <source>
        <dbReference type="EMBL" id="KAJ1969606.1"/>
    </source>
</evidence>
<reference evidence="2" key="1">
    <citation type="submission" date="2022-07" db="EMBL/GenBank/DDBJ databases">
        <title>Phylogenomic reconstructions and comparative analyses of Kickxellomycotina fungi.</title>
        <authorList>
            <person name="Reynolds N.K."/>
            <person name="Stajich J.E."/>
            <person name="Barry K."/>
            <person name="Grigoriev I.V."/>
            <person name="Crous P."/>
            <person name="Smith M.E."/>
        </authorList>
    </citation>
    <scope>NUCLEOTIDE SEQUENCE</scope>
    <source>
        <strain evidence="2">RSA 1196</strain>
    </source>
</reference>
<feature type="compositionally biased region" description="Polar residues" evidence="1">
    <location>
        <begin position="83"/>
        <end position="99"/>
    </location>
</feature>
<feature type="region of interest" description="Disordered" evidence="1">
    <location>
        <begin position="122"/>
        <end position="141"/>
    </location>
</feature>
<evidence type="ECO:0000313" key="3">
    <source>
        <dbReference type="Proteomes" id="UP001150925"/>
    </source>
</evidence>
<feature type="region of interest" description="Disordered" evidence="1">
    <location>
        <begin position="83"/>
        <end position="109"/>
    </location>
</feature>
<gene>
    <name evidence="2" type="ORF">IWQ62_000516</name>
</gene>
<dbReference type="AlphaFoldDB" id="A0A9W8E5Y7"/>
<dbReference type="EMBL" id="JANBPY010000039">
    <property type="protein sequence ID" value="KAJ1969606.1"/>
    <property type="molecule type" value="Genomic_DNA"/>
</dbReference>
<feature type="compositionally biased region" description="Polar residues" evidence="1">
    <location>
        <begin position="169"/>
        <end position="187"/>
    </location>
</feature>
<name>A0A9W8E5Y7_9FUNG</name>
<protein>
    <submittedName>
        <fullName evidence="2">Uncharacterized protein</fullName>
    </submittedName>
</protein>